<evidence type="ECO:0000313" key="1">
    <source>
        <dbReference type="EMBL" id="CAK5124363.1"/>
    </source>
</evidence>
<comment type="caution">
    <text evidence="1">The sequence shown here is derived from an EMBL/GenBank/DDBJ whole genome shotgun (WGS) entry which is preliminary data.</text>
</comment>
<gene>
    <name evidence="1" type="ORF">MENTE1834_LOCUS47755</name>
</gene>
<dbReference type="Proteomes" id="UP001497535">
    <property type="component" value="Unassembled WGS sequence"/>
</dbReference>
<accession>A0ACB1B7Q2</accession>
<proteinExistence type="predicted"/>
<protein>
    <submittedName>
        <fullName evidence="1">Uncharacterized protein</fullName>
    </submittedName>
</protein>
<sequence length="170" mass="20552">MILYYLASAFRVSSRIDDDFIDKINYFYTTTIRKFFSFLILILLCSLKLHHLHYLSLLSNIYVQNTYWIPMEEDIPREVYSRRNRQIGYYQWVIFVIYPIENNFILNTKVPFILALQALFFYIPCIIWRGLLYWHSGIYYYYLKKISFLCSGEISFILRDKSSRTCADGM</sequence>
<evidence type="ECO:0000313" key="2">
    <source>
        <dbReference type="Proteomes" id="UP001497535"/>
    </source>
</evidence>
<keyword evidence="2" id="KW-1185">Reference proteome</keyword>
<dbReference type="EMBL" id="CAVMJV010000200">
    <property type="protein sequence ID" value="CAK5124363.1"/>
    <property type="molecule type" value="Genomic_DNA"/>
</dbReference>
<organism evidence="1 2">
    <name type="scientific">Meloidogyne enterolobii</name>
    <name type="common">Root-knot nematode worm</name>
    <name type="synonym">Meloidogyne mayaguensis</name>
    <dbReference type="NCBI Taxonomy" id="390850"/>
    <lineage>
        <taxon>Eukaryota</taxon>
        <taxon>Metazoa</taxon>
        <taxon>Ecdysozoa</taxon>
        <taxon>Nematoda</taxon>
        <taxon>Chromadorea</taxon>
        <taxon>Rhabditida</taxon>
        <taxon>Tylenchina</taxon>
        <taxon>Tylenchomorpha</taxon>
        <taxon>Tylenchoidea</taxon>
        <taxon>Meloidogynidae</taxon>
        <taxon>Meloidogyninae</taxon>
        <taxon>Meloidogyne</taxon>
    </lineage>
</organism>
<name>A0ACB1B7Q2_MELEN</name>
<reference evidence="1" key="1">
    <citation type="submission" date="2023-11" db="EMBL/GenBank/DDBJ databases">
        <authorList>
            <person name="Poullet M."/>
        </authorList>
    </citation>
    <scope>NUCLEOTIDE SEQUENCE</scope>
    <source>
        <strain evidence="1">E1834</strain>
    </source>
</reference>